<dbReference type="Pfam" id="PF00756">
    <property type="entry name" value="Esterase"/>
    <property type="match status" value="1"/>
</dbReference>
<dbReference type="SUPFAM" id="SSF53474">
    <property type="entry name" value="alpha/beta-Hydrolases"/>
    <property type="match status" value="1"/>
</dbReference>
<evidence type="ECO:0000313" key="3">
    <source>
        <dbReference type="Proteomes" id="UP001499854"/>
    </source>
</evidence>
<evidence type="ECO:0008006" key="4">
    <source>
        <dbReference type="Google" id="ProtNLM"/>
    </source>
</evidence>
<dbReference type="PANTHER" id="PTHR48098:SF1">
    <property type="entry name" value="DIACYLGLYCEROL ACYLTRANSFERASE_MYCOLYLTRANSFERASE AG85A"/>
    <property type="match status" value="1"/>
</dbReference>
<dbReference type="InterPro" id="IPR029058">
    <property type="entry name" value="AB_hydrolase_fold"/>
</dbReference>
<sequence length="377" mass="40070">MKRTLAVSVAALTLAVGAVAGSVAAPAAARADAGPPPLTDGYGLTQIPTEAQYTRTNTAFDFVITVSTPQVAGQPELDNGGHHIRIVLPSDYYSNPDKRYPVLYLLNGSSPGADPADYWGFPQINSTSGMIFVMPDGGPRGWYANWLNQNSAAGAQNWENFHIDQVIPFIDANLRTRADKAHRGIAGISMGGFGAIRYAERHPDLFSQVASMSGDLDLTRDSMDLREAAVASLTNVPVSFAPSPTVGSDDLFGTPYPISINYPYSDVLWNDASPGTHAANLNGIGVSVYVGNGGGGAVPPVSDPTPWANRFLEWWVHSSAQHFKAALDAAGVPSHYVDYGDGTGTAWADCYGGHNGMCWLHDMDDLMPRMQQALGAV</sequence>
<accession>A0ABP5DW39</accession>
<dbReference type="RefSeq" id="WP_344659941.1">
    <property type="nucleotide sequence ID" value="NZ_BAAAQM010000035.1"/>
</dbReference>
<dbReference type="InterPro" id="IPR000801">
    <property type="entry name" value="Esterase-like"/>
</dbReference>
<dbReference type="EMBL" id="BAAAQM010000035">
    <property type="protein sequence ID" value="GAA1985180.1"/>
    <property type="molecule type" value="Genomic_DNA"/>
</dbReference>
<evidence type="ECO:0000313" key="2">
    <source>
        <dbReference type="EMBL" id="GAA1985180.1"/>
    </source>
</evidence>
<dbReference type="Proteomes" id="UP001499854">
    <property type="component" value="Unassembled WGS sequence"/>
</dbReference>
<dbReference type="InterPro" id="IPR050583">
    <property type="entry name" value="Mycobacterial_A85_antigen"/>
</dbReference>
<dbReference type="Gene3D" id="3.40.50.1820">
    <property type="entry name" value="alpha/beta hydrolase"/>
    <property type="match status" value="1"/>
</dbReference>
<evidence type="ECO:0000256" key="1">
    <source>
        <dbReference type="SAM" id="SignalP"/>
    </source>
</evidence>
<reference evidence="3" key="1">
    <citation type="journal article" date="2019" name="Int. J. Syst. Evol. Microbiol.">
        <title>The Global Catalogue of Microorganisms (GCM) 10K type strain sequencing project: providing services to taxonomists for standard genome sequencing and annotation.</title>
        <authorList>
            <consortium name="The Broad Institute Genomics Platform"/>
            <consortium name="The Broad Institute Genome Sequencing Center for Infectious Disease"/>
            <person name="Wu L."/>
            <person name="Ma J."/>
        </authorList>
    </citation>
    <scope>NUCLEOTIDE SEQUENCE [LARGE SCALE GENOMIC DNA]</scope>
    <source>
        <strain evidence="3">JCM 16013</strain>
    </source>
</reference>
<comment type="caution">
    <text evidence="2">The sequence shown here is derived from an EMBL/GenBank/DDBJ whole genome shotgun (WGS) entry which is preliminary data.</text>
</comment>
<keyword evidence="3" id="KW-1185">Reference proteome</keyword>
<name>A0ABP5DW39_9ACTN</name>
<organism evidence="2 3">
    <name type="scientific">Catenulispora subtropica</name>
    <dbReference type="NCBI Taxonomy" id="450798"/>
    <lineage>
        <taxon>Bacteria</taxon>
        <taxon>Bacillati</taxon>
        <taxon>Actinomycetota</taxon>
        <taxon>Actinomycetes</taxon>
        <taxon>Catenulisporales</taxon>
        <taxon>Catenulisporaceae</taxon>
        <taxon>Catenulispora</taxon>
    </lineage>
</organism>
<keyword evidence="1" id="KW-0732">Signal</keyword>
<proteinExistence type="predicted"/>
<feature type="signal peptide" evidence="1">
    <location>
        <begin position="1"/>
        <end position="20"/>
    </location>
</feature>
<protein>
    <recommendedName>
        <fullName evidence="4">Esterase</fullName>
    </recommendedName>
</protein>
<dbReference type="PANTHER" id="PTHR48098">
    <property type="entry name" value="ENTEROCHELIN ESTERASE-RELATED"/>
    <property type="match status" value="1"/>
</dbReference>
<feature type="chain" id="PRO_5046691455" description="Esterase" evidence="1">
    <location>
        <begin position="21"/>
        <end position="377"/>
    </location>
</feature>
<gene>
    <name evidence="2" type="ORF">GCM10009838_54190</name>
</gene>